<organism evidence="1 2">
    <name type="scientific">Xenorhabdus szentirmaii DSM 16338</name>
    <dbReference type="NCBI Taxonomy" id="1427518"/>
    <lineage>
        <taxon>Bacteria</taxon>
        <taxon>Pseudomonadati</taxon>
        <taxon>Pseudomonadota</taxon>
        <taxon>Gammaproteobacteria</taxon>
        <taxon>Enterobacterales</taxon>
        <taxon>Morganellaceae</taxon>
        <taxon>Xenorhabdus</taxon>
    </lineage>
</organism>
<keyword evidence="2" id="KW-1185">Reference proteome</keyword>
<dbReference type="STRING" id="1427518.XSR1_40044"/>
<dbReference type="AlphaFoldDB" id="W1IZX6"/>
<gene>
    <name evidence="1" type="ORF">XSR1_40044</name>
</gene>
<name>W1IZX6_9GAMM</name>
<evidence type="ECO:0000313" key="2">
    <source>
        <dbReference type="Proteomes" id="UP000019202"/>
    </source>
</evidence>
<reference evidence="1" key="1">
    <citation type="submission" date="2013-11" db="EMBL/GenBank/DDBJ databases">
        <title>Draft genome sequence and annotation of the entomopathogenic bacteria, Xenorhabdus cabanillasi strain JM26 and Xenorhabdus szentirmai strain DSM 16338.</title>
        <authorList>
            <person name="Gualtieri M."/>
            <person name="Ogier J.C."/>
            <person name="Pages S."/>
            <person name="Givaudan A."/>
            <person name="Gaudriault S."/>
        </authorList>
    </citation>
    <scope>NUCLEOTIDE SEQUENCE [LARGE SCALE GENOMIC DNA]</scope>
    <source>
        <strain evidence="1">DSM 16338</strain>
    </source>
</reference>
<protein>
    <submittedName>
        <fullName evidence="1">Uncharacterized protein</fullName>
    </submittedName>
</protein>
<proteinExistence type="predicted"/>
<accession>W1IZX6</accession>
<sequence length="41" mass="4678">MYLVATFKSSLPQRFTDREIGIAADDHNAKEDINPHSFTQL</sequence>
<comment type="caution">
    <text evidence="1">The sequence shown here is derived from an EMBL/GenBank/DDBJ whole genome shotgun (WGS) entry which is preliminary data.</text>
</comment>
<evidence type="ECO:0000313" key="1">
    <source>
        <dbReference type="EMBL" id="CDL83999.1"/>
    </source>
</evidence>
<dbReference type="Proteomes" id="UP000019202">
    <property type="component" value="Unassembled WGS sequence"/>
</dbReference>
<dbReference type="EMBL" id="CBXF010000099">
    <property type="protein sequence ID" value="CDL83999.1"/>
    <property type="molecule type" value="Genomic_DNA"/>
</dbReference>